<accession>A0A1F6AAH4</accession>
<dbReference type="Gene3D" id="3.40.50.300">
    <property type="entry name" value="P-loop containing nucleotide triphosphate hydrolases"/>
    <property type="match status" value="1"/>
</dbReference>
<dbReference type="PROSITE" id="PS00211">
    <property type="entry name" value="ABC_TRANSPORTER_1"/>
    <property type="match status" value="1"/>
</dbReference>
<dbReference type="InterPro" id="IPR003439">
    <property type="entry name" value="ABC_transporter-like_ATP-bd"/>
</dbReference>
<evidence type="ECO:0000256" key="4">
    <source>
        <dbReference type="ARBA" id="ARBA00022840"/>
    </source>
</evidence>
<dbReference type="InterPro" id="IPR017871">
    <property type="entry name" value="ABC_transporter-like_CS"/>
</dbReference>
<dbReference type="PANTHER" id="PTHR42734">
    <property type="entry name" value="METAL TRANSPORT SYSTEM ATP-BINDING PROTEIN TM_0124-RELATED"/>
    <property type="match status" value="1"/>
</dbReference>
<evidence type="ECO:0000313" key="7">
    <source>
        <dbReference type="Proteomes" id="UP000177092"/>
    </source>
</evidence>
<keyword evidence="2" id="KW-0813">Transport</keyword>
<evidence type="ECO:0000313" key="6">
    <source>
        <dbReference type="EMBL" id="OGG21789.1"/>
    </source>
</evidence>
<dbReference type="SUPFAM" id="SSF52540">
    <property type="entry name" value="P-loop containing nucleoside triphosphate hydrolases"/>
    <property type="match status" value="1"/>
</dbReference>
<dbReference type="InterPro" id="IPR027417">
    <property type="entry name" value="P-loop_NTPase"/>
</dbReference>
<protein>
    <submittedName>
        <fullName evidence="6">Zinc ABC transporter ATP-binding protein</fullName>
    </submittedName>
</protein>
<feature type="domain" description="ABC transporter" evidence="5">
    <location>
        <begin position="11"/>
        <end position="247"/>
    </location>
</feature>
<gene>
    <name evidence="6" type="ORF">A3D03_01425</name>
</gene>
<organism evidence="6 7">
    <name type="scientific">Candidatus Gottesmanbacteria bacterium RIFCSPHIGHO2_02_FULL_40_13</name>
    <dbReference type="NCBI Taxonomy" id="1798384"/>
    <lineage>
        <taxon>Bacteria</taxon>
        <taxon>Candidatus Gottesmaniibacteriota</taxon>
    </lineage>
</organism>
<dbReference type="STRING" id="1798384.A3D03_01425"/>
<comment type="similarity">
    <text evidence="1">Belongs to the ABC transporter superfamily.</text>
</comment>
<proteinExistence type="inferred from homology"/>
<dbReference type="GO" id="GO:0016887">
    <property type="term" value="F:ATP hydrolysis activity"/>
    <property type="evidence" value="ECO:0007669"/>
    <property type="project" value="InterPro"/>
</dbReference>
<dbReference type="InterPro" id="IPR003593">
    <property type="entry name" value="AAA+_ATPase"/>
</dbReference>
<comment type="caution">
    <text evidence="6">The sequence shown here is derived from an EMBL/GenBank/DDBJ whole genome shotgun (WGS) entry which is preliminary data.</text>
</comment>
<reference evidence="6 7" key="1">
    <citation type="journal article" date="2016" name="Nat. Commun.">
        <title>Thousands of microbial genomes shed light on interconnected biogeochemical processes in an aquifer system.</title>
        <authorList>
            <person name="Anantharaman K."/>
            <person name="Brown C.T."/>
            <person name="Hug L.A."/>
            <person name="Sharon I."/>
            <person name="Castelle C.J."/>
            <person name="Probst A.J."/>
            <person name="Thomas B.C."/>
            <person name="Singh A."/>
            <person name="Wilkins M.J."/>
            <person name="Karaoz U."/>
            <person name="Brodie E.L."/>
            <person name="Williams K.H."/>
            <person name="Hubbard S.S."/>
            <person name="Banfield J.F."/>
        </authorList>
    </citation>
    <scope>NUCLEOTIDE SEQUENCE [LARGE SCALE GENOMIC DNA]</scope>
</reference>
<dbReference type="FunFam" id="3.40.50.300:FF:000134">
    <property type="entry name" value="Iron-enterobactin ABC transporter ATP-binding protein"/>
    <property type="match status" value="1"/>
</dbReference>
<dbReference type="GO" id="GO:0005524">
    <property type="term" value="F:ATP binding"/>
    <property type="evidence" value="ECO:0007669"/>
    <property type="project" value="UniProtKB-KW"/>
</dbReference>
<dbReference type="CDD" id="cd03235">
    <property type="entry name" value="ABC_Metallic_Cations"/>
    <property type="match status" value="1"/>
</dbReference>
<evidence type="ECO:0000259" key="5">
    <source>
        <dbReference type="PROSITE" id="PS50893"/>
    </source>
</evidence>
<sequence length="254" mass="28860">MQYVDHSKNIIRINNISYAFGNQKVLRDISFNVHQGDYLGIIGPNGGGKTTLVKIILGLLKPTVGTVEMFGEDIRKYKNWQKIGYIPQKAINFDTNFPVTVREVVSMGLFAKKGLLRFLDSFDQKKITKALELVEMDEFGKRLIGDLSGGEQQRVFIAKALVTQPSLLILDEPTAGIDIKAQEKFYTLLKDLNKKLHITLIMISHEIDVIAHEATEFACINETLFYHGPPKEFFKEDFLNKLYGKGVRFLLHSH</sequence>
<dbReference type="PANTHER" id="PTHR42734:SF17">
    <property type="entry name" value="METAL TRANSPORT SYSTEM ATP-BINDING PROTEIN TM_0124-RELATED"/>
    <property type="match status" value="1"/>
</dbReference>
<dbReference type="EMBL" id="MFJN01000016">
    <property type="protein sequence ID" value="OGG21789.1"/>
    <property type="molecule type" value="Genomic_DNA"/>
</dbReference>
<dbReference type="PROSITE" id="PS50893">
    <property type="entry name" value="ABC_TRANSPORTER_2"/>
    <property type="match status" value="1"/>
</dbReference>
<dbReference type="Pfam" id="PF00005">
    <property type="entry name" value="ABC_tran"/>
    <property type="match status" value="1"/>
</dbReference>
<evidence type="ECO:0000256" key="3">
    <source>
        <dbReference type="ARBA" id="ARBA00022741"/>
    </source>
</evidence>
<evidence type="ECO:0000256" key="1">
    <source>
        <dbReference type="ARBA" id="ARBA00005417"/>
    </source>
</evidence>
<name>A0A1F6AAH4_9BACT</name>
<dbReference type="Proteomes" id="UP000177092">
    <property type="component" value="Unassembled WGS sequence"/>
</dbReference>
<keyword evidence="4 6" id="KW-0067">ATP-binding</keyword>
<dbReference type="SMART" id="SM00382">
    <property type="entry name" value="AAA"/>
    <property type="match status" value="1"/>
</dbReference>
<dbReference type="AlphaFoldDB" id="A0A1F6AAH4"/>
<dbReference type="InterPro" id="IPR050153">
    <property type="entry name" value="Metal_Ion_Import_ABC"/>
</dbReference>
<keyword evidence="3" id="KW-0547">Nucleotide-binding</keyword>
<evidence type="ECO:0000256" key="2">
    <source>
        <dbReference type="ARBA" id="ARBA00022448"/>
    </source>
</evidence>